<proteinExistence type="predicted"/>
<reference evidence="1" key="1">
    <citation type="submission" date="2019-08" db="EMBL/GenBank/DDBJ databases">
        <title>Genome sequence of Clostridiales bacterium MT110.</title>
        <authorList>
            <person name="Cao J."/>
        </authorList>
    </citation>
    <scope>NUCLEOTIDE SEQUENCE</scope>
    <source>
        <strain evidence="1">MT110</strain>
    </source>
</reference>
<protein>
    <submittedName>
        <fullName evidence="1">YitT family protein</fullName>
    </submittedName>
</protein>
<organism evidence="1 2">
    <name type="scientific">Anoxybacterium hadale</name>
    <dbReference type="NCBI Taxonomy" id="3408580"/>
    <lineage>
        <taxon>Bacteria</taxon>
        <taxon>Bacillati</taxon>
        <taxon>Bacillota</taxon>
        <taxon>Clostridia</taxon>
        <taxon>Peptostreptococcales</taxon>
        <taxon>Anaerovoracaceae</taxon>
        <taxon>Anoxybacterium</taxon>
    </lineage>
</organism>
<keyword evidence="2" id="KW-1185">Reference proteome</keyword>
<evidence type="ECO:0000313" key="2">
    <source>
        <dbReference type="Proteomes" id="UP000594014"/>
    </source>
</evidence>
<gene>
    <name evidence="1" type="ORF">FRZ06_07780</name>
</gene>
<name>A0ACD1AA47_9FIRM</name>
<accession>A0ACD1AA47</accession>
<dbReference type="Proteomes" id="UP000594014">
    <property type="component" value="Chromosome"/>
</dbReference>
<evidence type="ECO:0000313" key="1">
    <source>
        <dbReference type="EMBL" id="QOX63252.1"/>
    </source>
</evidence>
<sequence>MKIKIEKPNFKKLGVDMLFILIGCSISAISTIGILIPNGLTSGGVTGMVRIVQGFLPVNFSVLYYCFSITILIICSILLGMKEARKILLLTITFPTILFIFEHFQFSILEEKDLFLAAIYCGVLGGICSGLVFSRGYSFGGTDTIAKIIQKKFMPHVGLSQILLVIDACVIVGSGYLFGRNIALYALVTQVIFSKTVDFVMYGFETKAVQVEIITSKRDEVANYIMTDISRGVTNVMVTGEYTKTSRQKIVTICSPRESILIKKYVAKHDKNAFVTVIHVDTVWGRGEGFTDIQKD</sequence>
<dbReference type="EMBL" id="CP042469">
    <property type="protein sequence ID" value="QOX63252.1"/>
    <property type="molecule type" value="Genomic_DNA"/>
</dbReference>